<reference evidence="1 2" key="1">
    <citation type="journal article" date="2015" name="Int. J. Syst. Evol. Microbiol.">
        <title>Rhizobium anhuiense sp. nov., isolated from effective nodules of Vicia faba and Pisum sativum.</title>
        <authorList>
            <person name="Zhang Y.J."/>
            <person name="Zheng W.T."/>
            <person name="Everall I."/>
            <person name="Young J.P."/>
            <person name="Zhang X.X."/>
            <person name="Tian C.F."/>
            <person name="Sui X.H."/>
            <person name="Wang E.T."/>
            <person name="Chen W.X."/>
        </authorList>
    </citation>
    <scope>NUCLEOTIDE SEQUENCE [LARGE SCALE GENOMIC DNA]</scope>
    <source>
        <strain evidence="1 2">CCBAU 23252</strain>
    </source>
</reference>
<sequence length="178" mass="20876">MRLFHFSDDPDIAVFEPRPVRVPSIRPAGREWLNGPLVWAIDGDHDFMYLFPRDCPRILIWATPRTPEAERRHWLRDCRAAAYVERHWLERLSAETIHRYELPAGDFEDLDDAGMWVARRRVVPTERTAISRLDREFAPRGVELRVVDSLAPLKSLWDTGLHVSGIRLRNARDWEQDG</sequence>
<proteinExistence type="predicted"/>
<dbReference type="RefSeq" id="WP_127430210.1">
    <property type="nucleotide sequence ID" value="NZ_BMFI01000001.1"/>
</dbReference>
<accession>A0A3S0QD50</accession>
<protein>
    <submittedName>
        <fullName evidence="1">Uncharacterized protein</fullName>
    </submittedName>
</protein>
<dbReference type="AlphaFoldDB" id="A0A3S0QD50"/>
<dbReference type="EMBL" id="RIBW01000002">
    <property type="protein sequence ID" value="RUM03597.1"/>
    <property type="molecule type" value="Genomic_DNA"/>
</dbReference>
<evidence type="ECO:0000313" key="1">
    <source>
        <dbReference type="EMBL" id="RUM03597.1"/>
    </source>
</evidence>
<gene>
    <name evidence="1" type="ORF">EEQ99_08175</name>
</gene>
<organism evidence="1 2">
    <name type="scientific">Rhizobium anhuiense</name>
    <dbReference type="NCBI Taxonomy" id="1184720"/>
    <lineage>
        <taxon>Bacteria</taxon>
        <taxon>Pseudomonadati</taxon>
        <taxon>Pseudomonadota</taxon>
        <taxon>Alphaproteobacteria</taxon>
        <taxon>Hyphomicrobiales</taxon>
        <taxon>Rhizobiaceae</taxon>
        <taxon>Rhizobium/Agrobacterium group</taxon>
        <taxon>Rhizobium</taxon>
    </lineage>
</organism>
<evidence type="ECO:0000313" key="2">
    <source>
        <dbReference type="Proteomes" id="UP000273611"/>
    </source>
</evidence>
<dbReference type="InterPro" id="IPR049253">
    <property type="entry name" value="DUF6886"/>
</dbReference>
<comment type="caution">
    <text evidence="1">The sequence shown here is derived from an EMBL/GenBank/DDBJ whole genome shotgun (WGS) entry which is preliminary data.</text>
</comment>
<name>A0A3S0QD50_9HYPH</name>
<dbReference type="Pfam" id="PF21820">
    <property type="entry name" value="DUF6886"/>
    <property type="match status" value="1"/>
</dbReference>
<dbReference type="Proteomes" id="UP000273611">
    <property type="component" value="Unassembled WGS sequence"/>
</dbReference>